<gene>
    <name evidence="3" type="ORF">JOF53_008008</name>
</gene>
<organism evidence="3 4">
    <name type="scientific">Crossiella equi</name>
    <dbReference type="NCBI Taxonomy" id="130796"/>
    <lineage>
        <taxon>Bacteria</taxon>
        <taxon>Bacillati</taxon>
        <taxon>Actinomycetota</taxon>
        <taxon>Actinomycetes</taxon>
        <taxon>Pseudonocardiales</taxon>
        <taxon>Pseudonocardiaceae</taxon>
        <taxon>Crossiella</taxon>
    </lineage>
</organism>
<evidence type="ECO:0000313" key="4">
    <source>
        <dbReference type="Proteomes" id="UP001519363"/>
    </source>
</evidence>
<dbReference type="CDD" id="cd06259">
    <property type="entry name" value="YdcF-like"/>
    <property type="match status" value="1"/>
</dbReference>
<keyword evidence="4" id="KW-1185">Reference proteome</keyword>
<feature type="transmembrane region" description="Helical" evidence="1">
    <location>
        <begin position="92"/>
        <end position="117"/>
    </location>
</feature>
<reference evidence="3 4" key="1">
    <citation type="submission" date="2021-03" db="EMBL/GenBank/DDBJ databases">
        <title>Sequencing the genomes of 1000 actinobacteria strains.</title>
        <authorList>
            <person name="Klenk H.-P."/>
        </authorList>
    </citation>
    <scope>NUCLEOTIDE SEQUENCE [LARGE SCALE GENOMIC DNA]</scope>
    <source>
        <strain evidence="3 4">DSM 44580</strain>
    </source>
</reference>
<dbReference type="PANTHER" id="PTHR30336:SF4">
    <property type="entry name" value="ENVELOPE BIOGENESIS FACTOR ELYC"/>
    <property type="match status" value="1"/>
</dbReference>
<dbReference type="PANTHER" id="PTHR30336">
    <property type="entry name" value="INNER MEMBRANE PROTEIN, PROBABLE PERMEASE"/>
    <property type="match status" value="1"/>
</dbReference>
<feature type="domain" description="DUF218" evidence="2">
    <location>
        <begin position="159"/>
        <end position="306"/>
    </location>
</feature>
<dbReference type="EMBL" id="JAGIOO010000001">
    <property type="protein sequence ID" value="MBP2479136.1"/>
    <property type="molecule type" value="Genomic_DNA"/>
</dbReference>
<evidence type="ECO:0000259" key="2">
    <source>
        <dbReference type="Pfam" id="PF02698"/>
    </source>
</evidence>
<feature type="transmembrane region" description="Helical" evidence="1">
    <location>
        <begin position="313"/>
        <end position="335"/>
    </location>
</feature>
<keyword evidence="1" id="KW-0472">Membrane</keyword>
<accession>A0ABS5ART4</accession>
<evidence type="ECO:0000256" key="1">
    <source>
        <dbReference type="SAM" id="Phobius"/>
    </source>
</evidence>
<dbReference type="InterPro" id="IPR003848">
    <property type="entry name" value="DUF218"/>
</dbReference>
<name>A0ABS5ART4_9PSEU</name>
<dbReference type="Pfam" id="PF02698">
    <property type="entry name" value="DUF218"/>
    <property type="match status" value="1"/>
</dbReference>
<evidence type="ECO:0000313" key="3">
    <source>
        <dbReference type="EMBL" id="MBP2479136.1"/>
    </source>
</evidence>
<proteinExistence type="predicted"/>
<feature type="transmembrane region" description="Helical" evidence="1">
    <location>
        <begin position="56"/>
        <end position="80"/>
    </location>
</feature>
<feature type="transmembrane region" description="Helical" evidence="1">
    <location>
        <begin position="123"/>
        <end position="148"/>
    </location>
</feature>
<feature type="transmembrane region" description="Helical" evidence="1">
    <location>
        <begin position="291"/>
        <end position="307"/>
    </location>
</feature>
<comment type="caution">
    <text evidence="3">The sequence shown here is derived from an EMBL/GenBank/DDBJ whole genome shotgun (WGS) entry which is preliminary data.</text>
</comment>
<dbReference type="Proteomes" id="UP001519363">
    <property type="component" value="Unassembled WGS sequence"/>
</dbReference>
<dbReference type="RefSeq" id="WP_249044289.1">
    <property type="nucleotide sequence ID" value="NZ_JAGIOO010000001.1"/>
</dbReference>
<dbReference type="Gene3D" id="3.40.50.620">
    <property type="entry name" value="HUPs"/>
    <property type="match status" value="1"/>
</dbReference>
<dbReference type="InterPro" id="IPR014729">
    <property type="entry name" value="Rossmann-like_a/b/a_fold"/>
</dbReference>
<keyword evidence="1" id="KW-1133">Transmembrane helix</keyword>
<dbReference type="InterPro" id="IPR051599">
    <property type="entry name" value="Cell_Envelope_Assoc"/>
</dbReference>
<feature type="transmembrane region" description="Helical" evidence="1">
    <location>
        <begin position="27"/>
        <end position="44"/>
    </location>
</feature>
<keyword evidence="1" id="KW-0812">Transmembrane</keyword>
<protein>
    <submittedName>
        <fullName evidence="3">Uncharacterized SAM-binding protein YcdF (DUF218 family)</fullName>
    </submittedName>
</protein>
<sequence length="339" mass="36875">MLFGLLVGIIAVVFLVRVVREPRRMSNAVWFGVLLVFGTLWALAELGQYGLGELALAVVALVVFLVVLVLPFALIANGVVMVRRESMRPANLLSLLAGLALIALMVSPVVLIAFNLVTPTSVLALAVASVLAGYLGFLFTSLLAYSLVYSRLSSQGRIDAVVVLGSGLLGDRVPPLLASRLDKGLALYTRERAAGGEAVLVVSGGQGPGETTTEAAAMRLYLLERQVPDEHIVLEDRARTTDENLRFSAALVQAVRPDARIVAVTNNYHVFRTAVLSYRLKLKMRVAGSRTALYFLPSAFIREWVALLNQYRWWTVLGAMLFLSPFLLGGALFVYSRWA</sequence>